<protein>
    <submittedName>
        <fullName evidence="2">Uncharacterized protein</fullName>
    </submittedName>
</protein>
<sequence>MERYFSTQLPGMVFLRNVLLFSLAGLLPVLVLYIALSPRFTTALAGGGPALGRFLRQVLTNGLPVVAMVNYVGFFLFALSHERSGSGRDPGAYIVVDFFSRLGIFVGLHALIYVVSADWYGSFGGSRATALRVVAPTLARSALFENVSGVYLYATLVSAVPLYVSAARRSSRLAPVVRFFPEPIGPVAFALLIFVAGAACLTALATVFVRLQA</sequence>
<gene>
    <name evidence="2" type="ORF">SAMN05444142_1105</name>
</gene>
<evidence type="ECO:0000313" key="2">
    <source>
        <dbReference type="EMBL" id="SHK81029.1"/>
    </source>
</evidence>
<keyword evidence="3" id="KW-1185">Reference proteome</keyword>
<feature type="transmembrane region" description="Helical" evidence="1">
    <location>
        <begin position="12"/>
        <end position="34"/>
    </location>
</feature>
<reference evidence="2 3" key="1">
    <citation type="submission" date="2016-11" db="EMBL/GenBank/DDBJ databases">
        <authorList>
            <person name="Varghese N."/>
            <person name="Submissions S."/>
        </authorList>
    </citation>
    <scope>NUCLEOTIDE SEQUENCE [LARGE SCALE GENOMIC DNA]</scope>
    <source>
        <strain evidence="2 3">DSM 29620</strain>
    </source>
</reference>
<name>A0A1H0N2D3_9RHOB</name>
<feature type="transmembrane region" description="Helical" evidence="1">
    <location>
        <begin position="91"/>
        <end position="115"/>
    </location>
</feature>
<feature type="transmembrane region" description="Helical" evidence="1">
    <location>
        <begin position="187"/>
        <end position="209"/>
    </location>
</feature>
<keyword evidence="1" id="KW-1133">Transmembrane helix</keyword>
<evidence type="ECO:0000313" key="3">
    <source>
        <dbReference type="Proteomes" id="UP000324252"/>
    </source>
</evidence>
<dbReference type="EMBL" id="FQZZ01000010">
    <property type="protein sequence ID" value="SHK81029.1"/>
    <property type="molecule type" value="Genomic_DNA"/>
</dbReference>
<dbReference type="Proteomes" id="UP000324252">
    <property type="component" value="Unassembled WGS sequence"/>
</dbReference>
<evidence type="ECO:0000256" key="1">
    <source>
        <dbReference type="SAM" id="Phobius"/>
    </source>
</evidence>
<accession>A0A1H0N2D3</accession>
<organism evidence="2 3">
    <name type="scientific">Lutimaribacter pacificus</name>
    <dbReference type="NCBI Taxonomy" id="391948"/>
    <lineage>
        <taxon>Bacteria</taxon>
        <taxon>Pseudomonadati</taxon>
        <taxon>Pseudomonadota</taxon>
        <taxon>Alphaproteobacteria</taxon>
        <taxon>Rhodobacterales</taxon>
        <taxon>Roseobacteraceae</taxon>
        <taxon>Lutimaribacter</taxon>
    </lineage>
</organism>
<proteinExistence type="predicted"/>
<dbReference type="AlphaFoldDB" id="A0A1H0N2D3"/>
<keyword evidence="1" id="KW-0812">Transmembrane</keyword>
<feature type="transmembrane region" description="Helical" evidence="1">
    <location>
        <begin position="150"/>
        <end position="166"/>
    </location>
</feature>
<feature type="transmembrane region" description="Helical" evidence="1">
    <location>
        <begin position="54"/>
        <end position="79"/>
    </location>
</feature>
<keyword evidence="1" id="KW-0472">Membrane</keyword>